<protein>
    <submittedName>
        <fullName evidence="1">Arginine--tRNA ligase</fullName>
        <ecNumber evidence="1">6.1.1.19</ecNumber>
    </submittedName>
</protein>
<name>A0ACD4R668_9BACI</name>
<sequence length="554" mass="63239">MKKRLGAIIYRTLKNDLTFDEIMDVIEIPKAKQFGDYSFPCFVLAAVYKKNPHQIALELEGKFHDEFITQAAAAGPYINFRLNREIVSMECLQTIGPYQSAEKTKVMTIDFSSPNIAKPFSMGHLRSTVIGQAIANLGERCGYNVIRINHIGDWGTQFGKLIAAYKRWGNEESVKENPIQELFRLYVKFHEEAAVFSDLIEEGRSWFKRLEDGDTDALKLWKWFREVSLEDFQRVYKLLGVQFDAYNGEAFYNDQLSHISDLLEERGLLKHSEGAMVVPLDNVNLPPCLIRKSDGATLYATRDLAAAFYRKETYKFNKSLYVVGMEQSMHFKQVFAVVEKMGFSWHKDIHHIPFGFILKDGKKMSTRKGKIVLLEKVIKETISAAKANIEMKNPELENKDEVASAVGVGAIIFHDLKNDRTTNIEFSLDEMLKFEGETGPYVQYTHARACSLLRKGSGIKSEKTRALTDEHSWEVQKLLVQYGQVIQSSFEKYDPSILAKYLLHVSRVFNSYYAKVKILEGNQSLTSRLLLVQSVRDVLKDGLSILGIKAPEKM</sequence>
<gene>
    <name evidence="1" type="primary">argS</name>
    <name evidence="1" type="ORF">QLQ22_14125</name>
</gene>
<evidence type="ECO:0000313" key="1">
    <source>
        <dbReference type="EMBL" id="WHZ55853.1"/>
    </source>
</evidence>
<evidence type="ECO:0000313" key="2">
    <source>
        <dbReference type="Proteomes" id="UP001226091"/>
    </source>
</evidence>
<dbReference type="EMBL" id="CP126116">
    <property type="protein sequence ID" value="WHZ55853.1"/>
    <property type="molecule type" value="Genomic_DNA"/>
</dbReference>
<proteinExistence type="predicted"/>
<keyword evidence="1" id="KW-0436">Ligase</keyword>
<keyword evidence="2" id="KW-1185">Reference proteome</keyword>
<organism evidence="1 2">
    <name type="scientific">Metabacillus hrfriensis</name>
    <dbReference type="NCBI Taxonomy" id="3048891"/>
    <lineage>
        <taxon>Bacteria</taxon>
        <taxon>Bacillati</taxon>
        <taxon>Bacillota</taxon>
        <taxon>Bacilli</taxon>
        <taxon>Bacillales</taxon>
        <taxon>Bacillaceae</taxon>
        <taxon>Metabacillus</taxon>
    </lineage>
</organism>
<reference evidence="2" key="1">
    <citation type="journal article" date="2025" name="Aquaculture">
        <title>Assessment of the bioflocculant production and safety properties of Metabacillus hrfriensis sp. nov. based on phenotypic and whole-genome sequencing analysis.</title>
        <authorList>
            <person name="Zhang R."/>
            <person name="Zhao Z."/>
            <person name="Luo L."/>
            <person name="Wang S."/>
            <person name="Guo K."/>
            <person name="Xu W."/>
        </authorList>
    </citation>
    <scope>NUCLEOTIDE SEQUENCE [LARGE SCALE GENOMIC DNA]</scope>
    <source>
        <strain evidence="2">CT-WN-B3</strain>
    </source>
</reference>
<dbReference type="EC" id="6.1.1.19" evidence="1"/>
<dbReference type="Proteomes" id="UP001226091">
    <property type="component" value="Chromosome"/>
</dbReference>
<accession>A0ACD4R668</accession>